<dbReference type="EMBL" id="JAAXLS010000009">
    <property type="protein sequence ID" value="NKQ54460.1"/>
    <property type="molecule type" value="Genomic_DNA"/>
</dbReference>
<gene>
    <name evidence="1" type="ORF">HFP15_16385</name>
</gene>
<sequence>MPGFLAGRRYRVHDGEGGHGYLAIYDIEADDLTVPFAELRARAAAGTVATSDLVENDPPPVIRFYEFIEEHHA</sequence>
<comment type="caution">
    <text evidence="1">The sequence shown here is derived from an EMBL/GenBank/DDBJ whole genome shotgun (WGS) entry which is preliminary data.</text>
</comment>
<evidence type="ECO:0000313" key="2">
    <source>
        <dbReference type="Proteomes" id="UP000715441"/>
    </source>
</evidence>
<reference evidence="1 2" key="1">
    <citation type="submission" date="2020-04" db="EMBL/GenBank/DDBJ databases">
        <title>Novel species.</title>
        <authorList>
            <person name="Teo W.F.A."/>
            <person name="Lipun K."/>
            <person name="Srisuk N."/>
            <person name="Duangmal K."/>
        </authorList>
    </citation>
    <scope>NUCLEOTIDE SEQUENCE [LARGE SCALE GENOMIC DNA]</scope>
    <source>
        <strain evidence="1 2">K13G38</strain>
    </source>
</reference>
<name>A0ABX1J7Y5_9PSEU</name>
<evidence type="ECO:0000313" key="1">
    <source>
        <dbReference type="EMBL" id="NKQ54460.1"/>
    </source>
</evidence>
<accession>A0ABX1J7Y5</accession>
<proteinExistence type="predicted"/>
<organism evidence="1 2">
    <name type="scientific">Amycolatopsis acididurans</name>
    <dbReference type="NCBI Taxonomy" id="2724524"/>
    <lineage>
        <taxon>Bacteria</taxon>
        <taxon>Bacillati</taxon>
        <taxon>Actinomycetota</taxon>
        <taxon>Actinomycetes</taxon>
        <taxon>Pseudonocardiales</taxon>
        <taxon>Pseudonocardiaceae</taxon>
        <taxon>Amycolatopsis</taxon>
    </lineage>
</organism>
<dbReference type="RefSeq" id="WP_168516369.1">
    <property type="nucleotide sequence ID" value="NZ_JAAXLS010000009.1"/>
</dbReference>
<keyword evidence="2" id="KW-1185">Reference proteome</keyword>
<dbReference type="Proteomes" id="UP000715441">
    <property type="component" value="Unassembled WGS sequence"/>
</dbReference>
<protein>
    <submittedName>
        <fullName evidence="1">Uncharacterized protein</fullName>
    </submittedName>
</protein>